<dbReference type="Gene3D" id="3.30.1360.20">
    <property type="entry name" value="Transcriptional coactivator/pterin dehydratase"/>
    <property type="match status" value="1"/>
</dbReference>
<sequence length="87" mass="9578">MDGIPRLQRTFRFRDFGGALNFATELGRSADAEGHHPRITWSGGALALTGGRTRFADCIATTSSWLRRPMLCTPMPQQRASNSIAEL</sequence>
<comment type="similarity">
    <text evidence="2">Belongs to the pterin-4-alpha-carbinolamine dehydratase family.</text>
</comment>
<evidence type="ECO:0000256" key="2">
    <source>
        <dbReference type="ARBA" id="ARBA00006472"/>
    </source>
</evidence>
<dbReference type="InterPro" id="IPR036428">
    <property type="entry name" value="PCD_sf"/>
</dbReference>
<reference evidence="5" key="1">
    <citation type="submission" date="2023-03" db="EMBL/GenBank/DDBJ databases">
        <authorList>
            <person name="Steffen K."/>
            <person name="Cardenas P."/>
        </authorList>
    </citation>
    <scope>NUCLEOTIDE SEQUENCE</scope>
</reference>
<evidence type="ECO:0000313" key="6">
    <source>
        <dbReference type="Proteomes" id="UP001174909"/>
    </source>
</evidence>
<keyword evidence="4" id="KW-0456">Lyase</keyword>
<dbReference type="GO" id="GO:0008124">
    <property type="term" value="F:4-alpha-hydroxytetrahydrobiopterin dehydratase activity"/>
    <property type="evidence" value="ECO:0007669"/>
    <property type="project" value="UniProtKB-EC"/>
</dbReference>
<dbReference type="GO" id="GO:0006729">
    <property type="term" value="P:tetrahydrobiopterin biosynthetic process"/>
    <property type="evidence" value="ECO:0007669"/>
    <property type="project" value="InterPro"/>
</dbReference>
<evidence type="ECO:0000256" key="1">
    <source>
        <dbReference type="ARBA" id="ARBA00001554"/>
    </source>
</evidence>
<protein>
    <recommendedName>
        <fullName evidence="3">4a-hydroxytetrahydrobiopterin dehydratase</fullName>
        <ecNumber evidence="3">4.2.1.96</ecNumber>
    </recommendedName>
</protein>
<proteinExistence type="inferred from homology"/>
<accession>A0AA35RFT8</accession>
<evidence type="ECO:0000256" key="3">
    <source>
        <dbReference type="ARBA" id="ARBA00013252"/>
    </source>
</evidence>
<gene>
    <name evidence="5" type="ORF">GBAR_LOCUS6396</name>
</gene>
<dbReference type="InterPro" id="IPR001533">
    <property type="entry name" value="Pterin_deHydtase"/>
</dbReference>
<comment type="catalytic activity">
    <reaction evidence="1">
        <text>(4aS,6R)-4a-hydroxy-L-erythro-5,6,7,8-tetrahydrobiopterin = (6R)-L-erythro-6,7-dihydrobiopterin + H2O</text>
        <dbReference type="Rhea" id="RHEA:11920"/>
        <dbReference type="ChEBI" id="CHEBI:15377"/>
        <dbReference type="ChEBI" id="CHEBI:15642"/>
        <dbReference type="ChEBI" id="CHEBI:43120"/>
        <dbReference type="EC" id="4.2.1.96"/>
    </reaction>
</comment>
<dbReference type="Pfam" id="PF01329">
    <property type="entry name" value="Pterin_4a"/>
    <property type="match status" value="1"/>
</dbReference>
<comment type="caution">
    <text evidence="5">The sequence shown here is derived from an EMBL/GenBank/DDBJ whole genome shotgun (WGS) entry which is preliminary data.</text>
</comment>
<organism evidence="5 6">
    <name type="scientific">Geodia barretti</name>
    <name type="common">Barrett's horny sponge</name>
    <dbReference type="NCBI Taxonomy" id="519541"/>
    <lineage>
        <taxon>Eukaryota</taxon>
        <taxon>Metazoa</taxon>
        <taxon>Porifera</taxon>
        <taxon>Demospongiae</taxon>
        <taxon>Heteroscleromorpha</taxon>
        <taxon>Tetractinellida</taxon>
        <taxon>Astrophorina</taxon>
        <taxon>Geodiidae</taxon>
        <taxon>Geodia</taxon>
    </lineage>
</organism>
<dbReference type="EMBL" id="CASHTH010000972">
    <property type="protein sequence ID" value="CAI8009546.1"/>
    <property type="molecule type" value="Genomic_DNA"/>
</dbReference>
<dbReference type="Proteomes" id="UP001174909">
    <property type="component" value="Unassembled WGS sequence"/>
</dbReference>
<evidence type="ECO:0000313" key="5">
    <source>
        <dbReference type="EMBL" id="CAI8009546.1"/>
    </source>
</evidence>
<evidence type="ECO:0000256" key="4">
    <source>
        <dbReference type="ARBA" id="ARBA00023239"/>
    </source>
</evidence>
<dbReference type="SUPFAM" id="SSF55248">
    <property type="entry name" value="PCD-like"/>
    <property type="match status" value="1"/>
</dbReference>
<dbReference type="EC" id="4.2.1.96" evidence="3"/>
<dbReference type="AlphaFoldDB" id="A0AA35RFT8"/>
<keyword evidence="6" id="KW-1185">Reference proteome</keyword>
<name>A0AA35RFT8_GEOBA</name>